<evidence type="ECO:0000259" key="2">
    <source>
        <dbReference type="Pfam" id="PF19295"/>
    </source>
</evidence>
<feature type="domain" description="SUF system FeS cluster assembly SufBD N-terminal" evidence="2">
    <location>
        <begin position="4"/>
        <end position="144"/>
    </location>
</feature>
<gene>
    <name evidence="3" type="ORF">METZ01_LOCUS35936</name>
</gene>
<evidence type="ECO:0008006" key="4">
    <source>
        <dbReference type="Google" id="ProtNLM"/>
    </source>
</evidence>
<dbReference type="EMBL" id="UINC01001535">
    <property type="protein sequence ID" value="SUZ83082.1"/>
    <property type="molecule type" value="Genomic_DNA"/>
</dbReference>
<dbReference type="InterPro" id="IPR045595">
    <property type="entry name" value="SufBD_N"/>
</dbReference>
<protein>
    <recommendedName>
        <fullName evidence="4">Fe-S cluster assembly protein SufD</fullName>
    </recommendedName>
</protein>
<reference evidence="3" key="1">
    <citation type="submission" date="2018-05" db="EMBL/GenBank/DDBJ databases">
        <authorList>
            <person name="Lanie J.A."/>
            <person name="Ng W.-L."/>
            <person name="Kazmierczak K.M."/>
            <person name="Andrzejewski T.M."/>
            <person name="Davidsen T.M."/>
            <person name="Wayne K.J."/>
            <person name="Tettelin H."/>
            <person name="Glass J.I."/>
            <person name="Rusch D."/>
            <person name="Podicherti R."/>
            <person name="Tsui H.-C.T."/>
            <person name="Winkler M.E."/>
        </authorList>
    </citation>
    <scope>NUCLEOTIDE SEQUENCE</scope>
</reference>
<dbReference type="AlphaFoldDB" id="A0A381QUJ0"/>
<dbReference type="InterPro" id="IPR000825">
    <property type="entry name" value="SUF_FeS_clus_asmbl_SufBD_core"/>
</dbReference>
<dbReference type="SUPFAM" id="SSF101960">
    <property type="entry name" value="Stabilizer of iron transporter SufD"/>
    <property type="match status" value="1"/>
</dbReference>
<accession>A0A381QUJ0</accession>
<dbReference type="GO" id="GO:0016226">
    <property type="term" value="P:iron-sulfur cluster assembly"/>
    <property type="evidence" value="ECO:0007669"/>
    <property type="project" value="InterPro"/>
</dbReference>
<proteinExistence type="predicted"/>
<dbReference type="NCBIfam" id="TIGR01981">
    <property type="entry name" value="sufD"/>
    <property type="match status" value="1"/>
</dbReference>
<dbReference type="InterPro" id="IPR037284">
    <property type="entry name" value="SUF_FeS_clus_asmbl_SufBD_sf"/>
</dbReference>
<dbReference type="PANTHER" id="PTHR43575:SF1">
    <property type="entry name" value="PROTEIN ABCI7, CHLOROPLASTIC"/>
    <property type="match status" value="1"/>
</dbReference>
<name>A0A381QUJ0_9ZZZZ</name>
<dbReference type="InterPro" id="IPR011542">
    <property type="entry name" value="SUF_FeS_clus_asmbl_SufD"/>
</dbReference>
<sequence>MTINSLKSVRKTALKKFRQFRIPSSDHEEWKFTDPSPLIELSNTWLKKGIPKNSHNTKNFSEVTKYTKNIDAHWIVLENGIIREDFLSPFQSMKDAGFTVERFSELSDKSCIYIDDPMASLNAALLDDGLLINIKKNIEIEKPIAFLLFDETTSANHISQSRIIVNANQNSKAEIIELQISKGDLKKFTNSIIQIELLENSQIDFLKIQERSNCHMQLEKTLVTIKKNAALNYTSVDIGGSLIRNDVITTMIDIDGKAQINGVYLSESNQHIDNHIVADHQIGETKSIINYRGIIGENSRCIFNGKAIVQKNADGSDAHQSNKNILLSENAEINTKPELEIFADDVKCSHGTTIGQIDKQLLFYMQTRGINRAEAKRLLTNSFINFITNKIEISSVKKYLENILKQKFLRLIHEM</sequence>
<dbReference type="InterPro" id="IPR055346">
    <property type="entry name" value="Fe-S_cluster_assembly_SufBD"/>
</dbReference>
<feature type="domain" description="SUF system FeS cluster assembly SufBD core" evidence="1">
    <location>
        <begin position="153"/>
        <end position="383"/>
    </location>
</feature>
<dbReference type="Pfam" id="PF19295">
    <property type="entry name" value="SufBD_N"/>
    <property type="match status" value="1"/>
</dbReference>
<evidence type="ECO:0000313" key="3">
    <source>
        <dbReference type="EMBL" id="SUZ83082.1"/>
    </source>
</evidence>
<dbReference type="PANTHER" id="PTHR43575">
    <property type="entry name" value="PROTEIN ABCI7, CHLOROPLASTIC"/>
    <property type="match status" value="1"/>
</dbReference>
<organism evidence="3">
    <name type="scientific">marine metagenome</name>
    <dbReference type="NCBI Taxonomy" id="408172"/>
    <lineage>
        <taxon>unclassified sequences</taxon>
        <taxon>metagenomes</taxon>
        <taxon>ecological metagenomes</taxon>
    </lineage>
</organism>
<evidence type="ECO:0000259" key="1">
    <source>
        <dbReference type="Pfam" id="PF01458"/>
    </source>
</evidence>
<dbReference type="Pfam" id="PF01458">
    <property type="entry name" value="SUFBD_core"/>
    <property type="match status" value="1"/>
</dbReference>